<dbReference type="GO" id="GO:0009378">
    <property type="term" value="F:four-way junction helicase activity"/>
    <property type="evidence" value="ECO:0007669"/>
    <property type="project" value="TreeGrafter"/>
</dbReference>
<keyword evidence="3" id="KW-0413">Isomerase</keyword>
<evidence type="ECO:0000313" key="9">
    <source>
        <dbReference type="Proteomes" id="UP000005240"/>
    </source>
</evidence>
<comment type="similarity">
    <text evidence="1">Belongs to the helicase family. RecQ subfamily.</text>
</comment>
<dbReference type="EC" id="5.6.2.4" evidence="5"/>
<keyword evidence="2" id="KW-0238">DNA-binding</keyword>
<organism evidence="7">
    <name type="scientific">Puccinia triticina (isolate 1-1 / race 1 (BBBD))</name>
    <name type="common">Brown leaf rust fungus</name>
    <dbReference type="NCBI Taxonomy" id="630390"/>
    <lineage>
        <taxon>Eukaryota</taxon>
        <taxon>Fungi</taxon>
        <taxon>Dikarya</taxon>
        <taxon>Basidiomycota</taxon>
        <taxon>Pucciniomycotina</taxon>
        <taxon>Pucciniomycetes</taxon>
        <taxon>Pucciniales</taxon>
        <taxon>Pucciniaceae</taxon>
        <taxon>Puccinia</taxon>
    </lineage>
</organism>
<reference evidence="8" key="4">
    <citation type="submission" date="2025-05" db="UniProtKB">
        <authorList>
            <consortium name="EnsemblFungi"/>
        </authorList>
    </citation>
    <scope>IDENTIFICATION</scope>
    <source>
        <strain evidence="8">isolate 1-1 / race 1 (BBBD)</strain>
    </source>
</reference>
<dbReference type="EnsemblFungi" id="PTTG_28294-t43_1">
    <property type="protein sequence ID" value="PTTG_28294-t43_1-p1"/>
    <property type="gene ID" value="PTTG_28294"/>
</dbReference>
<evidence type="ECO:0000313" key="7">
    <source>
        <dbReference type="EMBL" id="OAV90482.1"/>
    </source>
</evidence>
<evidence type="ECO:0000256" key="5">
    <source>
        <dbReference type="ARBA" id="ARBA00034808"/>
    </source>
</evidence>
<reference evidence="8 9" key="3">
    <citation type="journal article" date="2017" name="G3 (Bethesda)">
        <title>Comparative analysis highlights variable genome content of wheat rusts and divergence of the mating loci.</title>
        <authorList>
            <person name="Cuomo C.A."/>
            <person name="Bakkeren G."/>
            <person name="Khalil H.B."/>
            <person name="Panwar V."/>
            <person name="Joly D."/>
            <person name="Linning R."/>
            <person name="Sakthikumar S."/>
            <person name="Song X."/>
            <person name="Adiconis X."/>
            <person name="Fan L."/>
            <person name="Goldberg J.M."/>
            <person name="Levin J.Z."/>
            <person name="Young S."/>
            <person name="Zeng Q."/>
            <person name="Anikster Y."/>
            <person name="Bruce M."/>
            <person name="Wang M."/>
            <person name="Yin C."/>
            <person name="McCallum B."/>
            <person name="Szabo L.J."/>
            <person name="Hulbert S."/>
            <person name="Chen X."/>
            <person name="Fellers J.P."/>
        </authorList>
    </citation>
    <scope>NUCLEOTIDE SEQUENCE</scope>
    <source>
        <strain evidence="9">Isolate 1-1 / race 1 (BBBD)</strain>
        <strain evidence="8">isolate 1-1 / race 1 (BBBD)</strain>
    </source>
</reference>
<dbReference type="VEuPathDB" id="FungiDB:PTTG_28294"/>
<reference evidence="7" key="2">
    <citation type="submission" date="2016-05" db="EMBL/GenBank/DDBJ databases">
        <title>Comparative analysis highlights variable genome content of wheat rusts and divergence of the mating loci.</title>
        <authorList>
            <person name="Cuomo C.A."/>
            <person name="Bakkeren G."/>
            <person name="Szabo L."/>
            <person name="Khalil H."/>
            <person name="Joly D."/>
            <person name="Goldberg J."/>
            <person name="Young S."/>
            <person name="Zeng Q."/>
            <person name="Fellers J."/>
        </authorList>
    </citation>
    <scope>NUCLEOTIDE SEQUENCE [LARGE SCALE GENOMIC DNA]</scope>
    <source>
        <strain evidence="7">1-1 BBBD Race 1</strain>
    </source>
</reference>
<dbReference type="OrthoDB" id="10494601at2759"/>
<accession>A0A180GDS9</accession>
<dbReference type="GO" id="GO:0005694">
    <property type="term" value="C:chromosome"/>
    <property type="evidence" value="ECO:0007669"/>
    <property type="project" value="TreeGrafter"/>
</dbReference>
<keyword evidence="6" id="KW-0175">Coiled coil</keyword>
<dbReference type="PANTHER" id="PTHR13710:SF105">
    <property type="entry name" value="ATP-DEPENDENT DNA HELICASE Q1"/>
    <property type="match status" value="1"/>
</dbReference>
<dbReference type="InterPro" id="IPR027417">
    <property type="entry name" value="P-loop_NTPase"/>
</dbReference>
<dbReference type="PANTHER" id="PTHR13710">
    <property type="entry name" value="DNA HELICASE RECQ FAMILY MEMBER"/>
    <property type="match status" value="1"/>
</dbReference>
<dbReference type="GO" id="GO:0005737">
    <property type="term" value="C:cytoplasm"/>
    <property type="evidence" value="ECO:0007669"/>
    <property type="project" value="TreeGrafter"/>
</dbReference>
<reference evidence="7" key="1">
    <citation type="submission" date="2009-11" db="EMBL/GenBank/DDBJ databases">
        <authorList>
            <consortium name="The Broad Institute Genome Sequencing Platform"/>
            <person name="Ward D."/>
            <person name="Feldgarden M."/>
            <person name="Earl A."/>
            <person name="Young S.K."/>
            <person name="Zeng Q."/>
            <person name="Koehrsen M."/>
            <person name="Alvarado L."/>
            <person name="Berlin A."/>
            <person name="Bochicchio J."/>
            <person name="Borenstein D."/>
            <person name="Chapman S.B."/>
            <person name="Chen Z."/>
            <person name="Engels R."/>
            <person name="Freedman E."/>
            <person name="Gellesch M."/>
            <person name="Goldberg J."/>
            <person name="Griggs A."/>
            <person name="Gujja S."/>
            <person name="Heilman E."/>
            <person name="Heiman D."/>
            <person name="Hepburn T."/>
            <person name="Howarth C."/>
            <person name="Jen D."/>
            <person name="Larson L."/>
            <person name="Lewis B."/>
            <person name="Mehta T."/>
            <person name="Park D."/>
            <person name="Pearson M."/>
            <person name="Roberts A."/>
            <person name="Saif S."/>
            <person name="Shea T."/>
            <person name="Shenoy N."/>
            <person name="Sisk P."/>
            <person name="Stolte C."/>
            <person name="Sykes S."/>
            <person name="Thomson T."/>
            <person name="Walk T."/>
            <person name="White J."/>
            <person name="Yandava C."/>
            <person name="Izard J."/>
            <person name="Baranova O.V."/>
            <person name="Blanton J.M."/>
            <person name="Tanner A.C."/>
            <person name="Dewhirst F.E."/>
            <person name="Haas B."/>
            <person name="Nusbaum C."/>
            <person name="Birren B."/>
        </authorList>
    </citation>
    <scope>NUCLEOTIDE SEQUENCE [LARGE SCALE GENOMIC DNA]</scope>
    <source>
        <strain evidence="7">1-1 BBBD Race 1</strain>
    </source>
</reference>
<evidence type="ECO:0000256" key="4">
    <source>
        <dbReference type="ARBA" id="ARBA00034617"/>
    </source>
</evidence>
<dbReference type="EMBL" id="ADAS02000100">
    <property type="protein sequence ID" value="OAV90482.1"/>
    <property type="molecule type" value="Genomic_DNA"/>
</dbReference>
<dbReference type="Proteomes" id="UP000005240">
    <property type="component" value="Unassembled WGS sequence"/>
</dbReference>
<dbReference type="Gene3D" id="3.40.50.300">
    <property type="entry name" value="P-loop containing nucleotide triphosphate hydrolases"/>
    <property type="match status" value="1"/>
</dbReference>
<dbReference type="GO" id="GO:0000724">
    <property type="term" value="P:double-strand break repair via homologous recombination"/>
    <property type="evidence" value="ECO:0007669"/>
    <property type="project" value="TreeGrafter"/>
</dbReference>
<evidence type="ECO:0000256" key="2">
    <source>
        <dbReference type="ARBA" id="ARBA00023125"/>
    </source>
</evidence>
<dbReference type="GO" id="GO:0043138">
    <property type="term" value="F:3'-5' DNA helicase activity"/>
    <property type="evidence" value="ECO:0007669"/>
    <property type="project" value="UniProtKB-EC"/>
</dbReference>
<name>A0A180GDS9_PUCT1</name>
<feature type="coiled-coil region" evidence="6">
    <location>
        <begin position="226"/>
        <end position="260"/>
    </location>
</feature>
<evidence type="ECO:0000313" key="8">
    <source>
        <dbReference type="EnsemblFungi" id="PTTG_28294-t43_1-p1"/>
    </source>
</evidence>
<proteinExistence type="inferred from homology"/>
<dbReference type="GO" id="GO:0003677">
    <property type="term" value="F:DNA binding"/>
    <property type="evidence" value="ECO:0007669"/>
    <property type="project" value="UniProtKB-KW"/>
</dbReference>
<dbReference type="SUPFAM" id="SSF52540">
    <property type="entry name" value="P-loop containing nucleoside triphosphate hydrolases"/>
    <property type="match status" value="1"/>
</dbReference>
<sequence length="312" mass="35882">MALGLGQNWKRVRRVIHMGRGDPSPISQMIGRAGRDGRTGLAILFMERHRKFGKNRVEEFTGEDDQEDDCRMDALAVTPVCLRIAISVDNMCSNCLPEEAEVLARNWKQMTVDNWDNALKNPLDTFGETTKKKVGERNPLYSDLKVILVKKFNTYFEENLKDCASFMPDRIFGERHAEKVVESLDNISSIQDLSNVLGGESLDGLLDLLYGIIIEFRKSSEFQAYLTNETQYNKDIENNMDRLNREIAARATEQKKLETEASERADQKKKQTELLKGDEIARKKKKFEDNQRCLEIFKRAAHNPSEENERAR</sequence>
<protein>
    <recommendedName>
        <fullName evidence="5">DNA 3'-5' helicase</fullName>
        <ecNumber evidence="5">5.6.2.4</ecNumber>
    </recommendedName>
</protein>
<dbReference type="AlphaFoldDB" id="A0A180GDS9"/>
<evidence type="ECO:0000256" key="6">
    <source>
        <dbReference type="SAM" id="Coils"/>
    </source>
</evidence>
<evidence type="ECO:0000256" key="3">
    <source>
        <dbReference type="ARBA" id="ARBA00023235"/>
    </source>
</evidence>
<gene>
    <name evidence="7" type="ORF">PTTG_28294</name>
</gene>
<comment type="catalytic activity">
    <reaction evidence="4">
        <text>Couples ATP hydrolysis with the unwinding of duplex DNA by translocating in the 3'-5' direction.</text>
        <dbReference type="EC" id="5.6.2.4"/>
    </reaction>
</comment>
<keyword evidence="9" id="KW-1185">Reference proteome</keyword>
<evidence type="ECO:0000256" key="1">
    <source>
        <dbReference type="ARBA" id="ARBA00005446"/>
    </source>
</evidence>